<accession>A0A846W427</accession>
<evidence type="ECO:0000256" key="1">
    <source>
        <dbReference type="SAM" id="MobiDB-lite"/>
    </source>
</evidence>
<reference evidence="2 3" key="1">
    <citation type="submission" date="2020-04" db="EMBL/GenBank/DDBJ databases">
        <title>MicrobeNet Type strains.</title>
        <authorList>
            <person name="Nicholson A.C."/>
        </authorList>
    </citation>
    <scope>NUCLEOTIDE SEQUENCE [LARGE SCALE GENOMIC DNA]</scope>
    <source>
        <strain evidence="2 3">DSM 44960</strain>
    </source>
</reference>
<feature type="compositionally biased region" description="Basic and acidic residues" evidence="1">
    <location>
        <begin position="52"/>
        <end position="62"/>
    </location>
</feature>
<proteinExistence type="predicted"/>
<dbReference type="Proteomes" id="UP000572007">
    <property type="component" value="Unassembled WGS sequence"/>
</dbReference>
<sequence>MNVHDPMAEVERALAARVGWNRLDDHLIYACEMLSRRSDPIYLPEGQTRSVSHSDHLRSPET</sequence>
<organism evidence="2 3">
    <name type="scientific">Nocardia coubleae</name>
    <dbReference type="NCBI Taxonomy" id="356147"/>
    <lineage>
        <taxon>Bacteria</taxon>
        <taxon>Bacillati</taxon>
        <taxon>Actinomycetota</taxon>
        <taxon>Actinomycetes</taxon>
        <taxon>Mycobacteriales</taxon>
        <taxon>Nocardiaceae</taxon>
        <taxon>Nocardia</taxon>
    </lineage>
</organism>
<dbReference type="AlphaFoldDB" id="A0A846W427"/>
<comment type="caution">
    <text evidence="2">The sequence shown here is derived from an EMBL/GenBank/DDBJ whole genome shotgun (WGS) entry which is preliminary data.</text>
</comment>
<gene>
    <name evidence="2" type="ORF">HGA10_11470</name>
</gene>
<dbReference type="EMBL" id="JAAXOM010000002">
    <property type="protein sequence ID" value="NKX87931.1"/>
    <property type="molecule type" value="Genomic_DNA"/>
</dbReference>
<keyword evidence="3" id="KW-1185">Reference proteome</keyword>
<name>A0A846W427_9NOCA</name>
<evidence type="ECO:0000313" key="3">
    <source>
        <dbReference type="Proteomes" id="UP000572007"/>
    </source>
</evidence>
<protein>
    <submittedName>
        <fullName evidence="2">Uncharacterized protein</fullName>
    </submittedName>
</protein>
<dbReference type="RefSeq" id="WP_067641866.1">
    <property type="nucleotide sequence ID" value="NZ_JAAXOM010000002.1"/>
</dbReference>
<evidence type="ECO:0000313" key="2">
    <source>
        <dbReference type="EMBL" id="NKX87931.1"/>
    </source>
</evidence>
<feature type="region of interest" description="Disordered" evidence="1">
    <location>
        <begin position="42"/>
        <end position="62"/>
    </location>
</feature>